<accession>A0A1M6UD61</accession>
<dbReference type="STRING" id="1121322.SAMN02745136_03036"/>
<dbReference type="PANTHER" id="PTHR38045:SF1">
    <property type="entry name" value="HEPARINASE II_III-LIKE PROTEIN"/>
    <property type="match status" value="1"/>
</dbReference>
<dbReference type="Gene3D" id="2.70.98.70">
    <property type="match status" value="1"/>
</dbReference>
<gene>
    <name evidence="1" type="ORF">SAMN02745136_03036</name>
</gene>
<dbReference type="SUPFAM" id="SSF48230">
    <property type="entry name" value="Chondroitin AC/alginate lyase"/>
    <property type="match status" value="1"/>
</dbReference>
<reference evidence="1 2" key="1">
    <citation type="submission" date="2016-11" db="EMBL/GenBank/DDBJ databases">
        <authorList>
            <person name="Jaros S."/>
            <person name="Januszkiewicz K."/>
            <person name="Wedrychowicz H."/>
        </authorList>
    </citation>
    <scope>NUCLEOTIDE SEQUENCE [LARGE SCALE GENOMIC DNA]</scope>
    <source>
        <strain evidence="1 2">DSM 15929</strain>
    </source>
</reference>
<dbReference type="Gene3D" id="1.50.10.100">
    <property type="entry name" value="Chondroitin AC/alginate lyase"/>
    <property type="match status" value="1"/>
</dbReference>
<dbReference type="OrthoDB" id="9793856at2"/>
<evidence type="ECO:0000313" key="2">
    <source>
        <dbReference type="Proteomes" id="UP000184386"/>
    </source>
</evidence>
<proteinExistence type="predicted"/>
<evidence type="ECO:0000313" key="1">
    <source>
        <dbReference type="EMBL" id="SHK67110.1"/>
    </source>
</evidence>
<dbReference type="EMBL" id="FRAC01000015">
    <property type="protein sequence ID" value="SHK67110.1"/>
    <property type="molecule type" value="Genomic_DNA"/>
</dbReference>
<dbReference type="AlphaFoldDB" id="A0A1M6UD61"/>
<dbReference type="Proteomes" id="UP000184386">
    <property type="component" value="Unassembled WGS sequence"/>
</dbReference>
<sequence length="573" mass="66061">MAMRRQGWESSEDTLSLRKQIDEYVKQAAGGSIPQPLFSGYQRYIEQGSRAESEAVYFERRKQLAAFGLYLQYHQKTEDNYGEIRNYFQELIWSVTNEFSWCLAAHLPQDKNGFLESPGFQIDLFAAETADTLAELLSIHSDIIHPFIQGHIRRQISERIFEPFLEKSWWWETAQSNWCAVCCGSIGMAALLLEEGQRREQLLNKVDRGLVHYLNSFGEDGACEEGIGYWVYGYGYYTYYIAMRKELDAKFHLNEEDFGKLKKLAEFPSLVQMSEGSFVPFSDVPDRTLLPTGLLSYLQQEYAVEMPACIQITPFDFDHCFRFAHISRDLWWTDSRIFHRELGKKAVYLENRQWLLQRQDGCFFAIKGGNNQEQHNHNDTGSFVFAMDGELLLADLGAGRYTADYFGEKRYEHVHTRSRYHNLPLIQGLEQVPTAEECLVEQVTVKGDLAGITLELARLYPIPELKSLKRTVISDMAKGCIHLKDTVSAAEAATMEESFISYIRPTLLEDGRIVISGEKGQLVLSYGENLLEYSLEELSVENHYGELREAYRIGLKTRERKENTALEFLLTYK</sequence>
<dbReference type="InterPro" id="IPR008929">
    <property type="entry name" value="Chondroitin_lyas"/>
</dbReference>
<dbReference type="PANTHER" id="PTHR38045">
    <property type="entry name" value="CHROMOSOME 1, WHOLE GENOME SHOTGUN SEQUENCE"/>
    <property type="match status" value="1"/>
</dbReference>
<protein>
    <submittedName>
        <fullName evidence="1">Heparinase II/III-like protein</fullName>
    </submittedName>
</protein>
<organism evidence="1 2">
    <name type="scientific">Anaerocolumna jejuensis DSM 15929</name>
    <dbReference type="NCBI Taxonomy" id="1121322"/>
    <lineage>
        <taxon>Bacteria</taxon>
        <taxon>Bacillati</taxon>
        <taxon>Bacillota</taxon>
        <taxon>Clostridia</taxon>
        <taxon>Lachnospirales</taxon>
        <taxon>Lachnospiraceae</taxon>
        <taxon>Anaerocolumna</taxon>
    </lineage>
</organism>
<keyword evidence="2" id="KW-1185">Reference proteome</keyword>
<name>A0A1M6UD61_9FIRM</name>